<evidence type="ECO:0008006" key="9">
    <source>
        <dbReference type="Google" id="ProtNLM"/>
    </source>
</evidence>
<feature type="transmembrane region" description="Helical" evidence="6">
    <location>
        <begin position="79"/>
        <end position="99"/>
    </location>
</feature>
<keyword evidence="4 6" id="KW-1133">Transmembrane helix</keyword>
<evidence type="ECO:0000256" key="1">
    <source>
        <dbReference type="ARBA" id="ARBA00004651"/>
    </source>
</evidence>
<comment type="subcellular location">
    <subcellularLocation>
        <location evidence="1">Cell membrane</location>
        <topology evidence="1">Multi-pass membrane protein</topology>
    </subcellularLocation>
</comment>
<dbReference type="EMBL" id="PDOE01000002">
    <property type="protein sequence ID" value="RKL68002.1"/>
    <property type="molecule type" value="Genomic_DNA"/>
</dbReference>
<keyword evidence="2" id="KW-1003">Cell membrane</keyword>
<dbReference type="Proteomes" id="UP000281498">
    <property type="component" value="Unassembled WGS sequence"/>
</dbReference>
<feature type="transmembrane region" description="Helical" evidence="6">
    <location>
        <begin position="21"/>
        <end position="42"/>
    </location>
</feature>
<feature type="transmembrane region" description="Helical" evidence="6">
    <location>
        <begin position="48"/>
        <end position="67"/>
    </location>
</feature>
<keyword evidence="5 6" id="KW-0472">Membrane</keyword>
<reference evidence="7 8" key="1">
    <citation type="submission" date="2017-10" db="EMBL/GenBank/DDBJ databases">
        <title>Bacillus sp. nov., a halophilic bacterium isolated from a Keqin Lake.</title>
        <authorList>
            <person name="Wang H."/>
        </authorList>
    </citation>
    <scope>NUCLEOTIDE SEQUENCE [LARGE SCALE GENOMIC DNA]</scope>
    <source>
        <strain evidence="7 8">KCTC 13187</strain>
    </source>
</reference>
<evidence type="ECO:0000256" key="6">
    <source>
        <dbReference type="SAM" id="Phobius"/>
    </source>
</evidence>
<name>A0A3A9KBU2_9BACI</name>
<dbReference type="InterPro" id="IPR005598">
    <property type="entry name" value="ATP_synth_I"/>
</dbReference>
<evidence type="ECO:0000313" key="7">
    <source>
        <dbReference type="EMBL" id="RKL68002.1"/>
    </source>
</evidence>
<evidence type="ECO:0000256" key="5">
    <source>
        <dbReference type="ARBA" id="ARBA00023136"/>
    </source>
</evidence>
<dbReference type="Pfam" id="PF03899">
    <property type="entry name" value="ATP-synt_I"/>
    <property type="match status" value="1"/>
</dbReference>
<keyword evidence="3 6" id="KW-0812">Transmembrane</keyword>
<dbReference type="AlphaFoldDB" id="A0A3A9KBU2"/>
<comment type="caution">
    <text evidence="7">The sequence shown here is derived from an EMBL/GenBank/DDBJ whole genome shotgun (WGS) entry which is preliminary data.</text>
</comment>
<protein>
    <recommendedName>
        <fullName evidence="9">ATP synthase subunit</fullName>
    </recommendedName>
</protein>
<evidence type="ECO:0000313" key="8">
    <source>
        <dbReference type="Proteomes" id="UP000281498"/>
    </source>
</evidence>
<keyword evidence="8" id="KW-1185">Reference proteome</keyword>
<accession>A0A3A9KBU2</accession>
<organism evidence="7 8">
    <name type="scientific">Salipaludibacillus neizhouensis</name>
    <dbReference type="NCBI Taxonomy" id="885475"/>
    <lineage>
        <taxon>Bacteria</taxon>
        <taxon>Bacillati</taxon>
        <taxon>Bacillota</taxon>
        <taxon>Bacilli</taxon>
        <taxon>Bacillales</taxon>
        <taxon>Bacillaceae</taxon>
    </lineage>
</organism>
<feature type="transmembrane region" description="Helical" evidence="6">
    <location>
        <begin position="105"/>
        <end position="129"/>
    </location>
</feature>
<evidence type="ECO:0000256" key="3">
    <source>
        <dbReference type="ARBA" id="ARBA00022692"/>
    </source>
</evidence>
<proteinExistence type="predicted"/>
<sequence>MRFANFWEEINMNDYTSIAKRFSIITLVVVSVSLIVAVLGFYPLFFQGLSLGALFSLFSLLSTYFQVKRVGNSVQSGRVKWFFGTTSRILLFVVAISIAVEFPAYFHLIGVVIGLMFTYLLLLIGPAIFRKSFSN</sequence>
<dbReference type="GO" id="GO:0005886">
    <property type="term" value="C:plasma membrane"/>
    <property type="evidence" value="ECO:0007669"/>
    <property type="project" value="UniProtKB-SubCell"/>
</dbReference>
<gene>
    <name evidence="7" type="ORF">CR203_05725</name>
</gene>
<evidence type="ECO:0000256" key="2">
    <source>
        <dbReference type="ARBA" id="ARBA00022475"/>
    </source>
</evidence>
<dbReference type="OrthoDB" id="2355635at2"/>
<evidence type="ECO:0000256" key="4">
    <source>
        <dbReference type="ARBA" id="ARBA00022989"/>
    </source>
</evidence>